<dbReference type="AlphaFoldDB" id="A0A101FG23"/>
<reference evidence="7" key="1">
    <citation type="journal article" date="2015" name="MBio">
        <title>Genome-Resolved Metagenomic Analysis Reveals Roles for Candidate Phyla and Other Microbial Community Members in Biogeochemical Transformations in Oil Reservoirs.</title>
        <authorList>
            <person name="Hu P."/>
            <person name="Tom L."/>
            <person name="Singh A."/>
            <person name="Thomas B.C."/>
            <person name="Baker B.J."/>
            <person name="Piceno Y.M."/>
            <person name="Andersen G.L."/>
            <person name="Banfield J.F."/>
        </authorList>
    </citation>
    <scope>NUCLEOTIDE SEQUENCE [LARGE SCALE GENOMIC DNA]</scope>
</reference>
<evidence type="ECO:0000313" key="7">
    <source>
        <dbReference type="Proteomes" id="UP000053326"/>
    </source>
</evidence>
<dbReference type="InterPro" id="IPR001383">
    <property type="entry name" value="Ribosomal_bL28_bact-type"/>
</dbReference>
<evidence type="ECO:0000256" key="2">
    <source>
        <dbReference type="ARBA" id="ARBA00022980"/>
    </source>
</evidence>
<comment type="similarity">
    <text evidence="1 5">Belongs to the bacterial ribosomal protein bL28 family.</text>
</comment>
<evidence type="ECO:0000256" key="4">
    <source>
        <dbReference type="ARBA" id="ARBA00035174"/>
    </source>
</evidence>
<keyword evidence="2 5" id="KW-0689">Ribosomal protein</keyword>
<evidence type="ECO:0000256" key="1">
    <source>
        <dbReference type="ARBA" id="ARBA00008760"/>
    </source>
</evidence>
<dbReference type="Proteomes" id="UP000053326">
    <property type="component" value="Unassembled WGS sequence"/>
</dbReference>
<dbReference type="Gene3D" id="2.30.170.40">
    <property type="entry name" value="Ribosomal protein L28/L24"/>
    <property type="match status" value="1"/>
</dbReference>
<comment type="caution">
    <text evidence="6">The sequence shown here is derived from an EMBL/GenBank/DDBJ whole genome shotgun (WGS) entry which is preliminary data.</text>
</comment>
<organism evidence="6 7">
    <name type="scientific">Thermacetogenium phaeum</name>
    <dbReference type="NCBI Taxonomy" id="85874"/>
    <lineage>
        <taxon>Bacteria</taxon>
        <taxon>Bacillati</taxon>
        <taxon>Bacillota</taxon>
        <taxon>Clostridia</taxon>
        <taxon>Thermoanaerobacterales</taxon>
        <taxon>Thermoanaerobacteraceae</taxon>
        <taxon>Thermacetogenium</taxon>
    </lineage>
</organism>
<evidence type="ECO:0000256" key="5">
    <source>
        <dbReference type="HAMAP-Rule" id="MF_00373"/>
    </source>
</evidence>
<dbReference type="InterPro" id="IPR037147">
    <property type="entry name" value="Ribosomal_bL28_sf"/>
</dbReference>
<evidence type="ECO:0000313" key="6">
    <source>
        <dbReference type="EMBL" id="KUK36380.1"/>
    </source>
</evidence>
<dbReference type="Pfam" id="PF00830">
    <property type="entry name" value="Ribosomal_L28"/>
    <property type="match status" value="1"/>
</dbReference>
<dbReference type="SUPFAM" id="SSF143800">
    <property type="entry name" value="L28p-like"/>
    <property type="match status" value="1"/>
</dbReference>
<dbReference type="InterPro" id="IPR050096">
    <property type="entry name" value="Bacterial_rp_bL28"/>
</dbReference>
<name>A0A101FG23_9THEO</name>
<dbReference type="HAMAP" id="MF_00373">
    <property type="entry name" value="Ribosomal_bL28"/>
    <property type="match status" value="1"/>
</dbReference>
<keyword evidence="3 5" id="KW-0687">Ribonucleoprotein</keyword>
<dbReference type="EMBL" id="LGFO01000105">
    <property type="protein sequence ID" value="KUK36380.1"/>
    <property type="molecule type" value="Genomic_DNA"/>
</dbReference>
<dbReference type="PANTHER" id="PTHR39080">
    <property type="entry name" value="50S RIBOSOMAL PROTEIN L28"/>
    <property type="match status" value="1"/>
</dbReference>
<dbReference type="NCBIfam" id="TIGR00009">
    <property type="entry name" value="L28"/>
    <property type="match status" value="1"/>
</dbReference>
<dbReference type="GO" id="GO:0005840">
    <property type="term" value="C:ribosome"/>
    <property type="evidence" value="ECO:0007669"/>
    <property type="project" value="UniProtKB-KW"/>
</dbReference>
<dbReference type="OMA" id="KRTWSPN"/>
<dbReference type="GO" id="GO:0003735">
    <property type="term" value="F:structural constituent of ribosome"/>
    <property type="evidence" value="ECO:0007669"/>
    <property type="project" value="InterPro"/>
</dbReference>
<evidence type="ECO:0000256" key="3">
    <source>
        <dbReference type="ARBA" id="ARBA00023274"/>
    </source>
</evidence>
<dbReference type="PATRIC" id="fig|85874.4.peg.277"/>
<dbReference type="InterPro" id="IPR026569">
    <property type="entry name" value="Ribosomal_bL28"/>
</dbReference>
<dbReference type="GO" id="GO:0006412">
    <property type="term" value="P:translation"/>
    <property type="evidence" value="ECO:0007669"/>
    <property type="project" value="UniProtKB-UniRule"/>
</dbReference>
<proteinExistence type="inferred from homology"/>
<dbReference type="GO" id="GO:1990904">
    <property type="term" value="C:ribonucleoprotein complex"/>
    <property type="evidence" value="ECO:0007669"/>
    <property type="project" value="UniProtKB-KW"/>
</dbReference>
<dbReference type="InterPro" id="IPR034704">
    <property type="entry name" value="Ribosomal_bL28/bL31-like_sf"/>
</dbReference>
<sequence>MAKCAICGKGVRVGMRVSHSHVRTKRTWTPNLQPVRTVINGKPVRMKVCTRCLKAGKVKRAL</sequence>
<protein>
    <recommendedName>
        <fullName evidence="4 5">Large ribosomal subunit protein bL28</fullName>
    </recommendedName>
</protein>
<accession>A0A101FG23</accession>
<dbReference type="PANTHER" id="PTHR39080:SF1">
    <property type="entry name" value="LARGE RIBOSOMAL SUBUNIT PROTEIN BL28A"/>
    <property type="match status" value="1"/>
</dbReference>
<gene>
    <name evidence="5" type="primary">rpmB</name>
    <name evidence="6" type="ORF">XD66_0907</name>
</gene>